<dbReference type="EMBL" id="DWYY01000026">
    <property type="protein sequence ID" value="HJA91930.1"/>
    <property type="molecule type" value="Genomic_DNA"/>
</dbReference>
<evidence type="ECO:0000313" key="1">
    <source>
        <dbReference type="EMBL" id="HJA91930.1"/>
    </source>
</evidence>
<sequence length="89" mass="10105">MNLNTTMKKLQRAILSTGLVIKIGTSQFYSPEQGRMITVWILSTPTLQNGRNGWKMRDYEILRTASAVEAVKCLAEIWEQTKGRKNEGC</sequence>
<protein>
    <submittedName>
        <fullName evidence="1">Uncharacterized protein</fullName>
    </submittedName>
</protein>
<evidence type="ECO:0000313" key="2">
    <source>
        <dbReference type="Proteomes" id="UP000886858"/>
    </source>
</evidence>
<gene>
    <name evidence="1" type="ORF">H9717_02225</name>
</gene>
<dbReference type="Proteomes" id="UP000886858">
    <property type="component" value="Unassembled WGS sequence"/>
</dbReference>
<comment type="caution">
    <text evidence="1">The sequence shown here is derived from an EMBL/GenBank/DDBJ whole genome shotgun (WGS) entry which is preliminary data.</text>
</comment>
<reference evidence="1" key="1">
    <citation type="journal article" date="2021" name="PeerJ">
        <title>Extensive microbial diversity within the chicken gut microbiome revealed by metagenomics and culture.</title>
        <authorList>
            <person name="Gilroy R."/>
            <person name="Ravi A."/>
            <person name="Getino M."/>
            <person name="Pursley I."/>
            <person name="Horton D.L."/>
            <person name="Alikhan N.F."/>
            <person name="Baker D."/>
            <person name="Gharbi K."/>
            <person name="Hall N."/>
            <person name="Watson M."/>
            <person name="Adriaenssens E.M."/>
            <person name="Foster-Nyarko E."/>
            <person name="Jarju S."/>
            <person name="Secka A."/>
            <person name="Antonio M."/>
            <person name="Oren A."/>
            <person name="Chaudhuri R.R."/>
            <person name="La Ragione R."/>
            <person name="Hildebrand F."/>
            <person name="Pallen M.J."/>
        </authorList>
    </citation>
    <scope>NUCLEOTIDE SEQUENCE</scope>
    <source>
        <strain evidence="1">CHK179-7159</strain>
    </source>
</reference>
<organism evidence="1 2">
    <name type="scientific">Candidatus Eisenbergiella merdipullorum</name>
    <dbReference type="NCBI Taxonomy" id="2838553"/>
    <lineage>
        <taxon>Bacteria</taxon>
        <taxon>Bacillati</taxon>
        <taxon>Bacillota</taxon>
        <taxon>Clostridia</taxon>
        <taxon>Lachnospirales</taxon>
        <taxon>Lachnospiraceae</taxon>
        <taxon>Eisenbergiella</taxon>
    </lineage>
</organism>
<proteinExistence type="predicted"/>
<name>A0A9D2I408_9FIRM</name>
<dbReference type="AlphaFoldDB" id="A0A9D2I408"/>
<reference evidence="1" key="2">
    <citation type="submission" date="2021-04" db="EMBL/GenBank/DDBJ databases">
        <authorList>
            <person name="Gilroy R."/>
        </authorList>
    </citation>
    <scope>NUCLEOTIDE SEQUENCE</scope>
    <source>
        <strain evidence="1">CHK179-7159</strain>
    </source>
</reference>
<accession>A0A9D2I408</accession>